<reference evidence="2" key="2">
    <citation type="journal article" date="2020" name="Nat. Commun.">
        <title>Large-scale genome sequencing of mycorrhizal fungi provides insights into the early evolution of symbiotic traits.</title>
        <authorList>
            <person name="Miyauchi S."/>
            <person name="Kiss E."/>
            <person name="Kuo A."/>
            <person name="Drula E."/>
            <person name="Kohler A."/>
            <person name="Sanchez-Garcia M."/>
            <person name="Morin E."/>
            <person name="Andreopoulos B."/>
            <person name="Barry K.W."/>
            <person name="Bonito G."/>
            <person name="Buee M."/>
            <person name="Carver A."/>
            <person name="Chen C."/>
            <person name="Cichocki N."/>
            <person name="Clum A."/>
            <person name="Culley D."/>
            <person name="Crous P.W."/>
            <person name="Fauchery L."/>
            <person name="Girlanda M."/>
            <person name="Hayes R.D."/>
            <person name="Keri Z."/>
            <person name="LaButti K."/>
            <person name="Lipzen A."/>
            <person name="Lombard V."/>
            <person name="Magnuson J."/>
            <person name="Maillard F."/>
            <person name="Murat C."/>
            <person name="Nolan M."/>
            <person name="Ohm R.A."/>
            <person name="Pangilinan J."/>
            <person name="Pereira M.F."/>
            <person name="Perotto S."/>
            <person name="Peter M."/>
            <person name="Pfister S."/>
            <person name="Riley R."/>
            <person name="Sitrit Y."/>
            <person name="Stielow J.B."/>
            <person name="Szollosi G."/>
            <person name="Zifcakova L."/>
            <person name="Stursova M."/>
            <person name="Spatafora J.W."/>
            <person name="Tedersoo L."/>
            <person name="Vaario L.M."/>
            <person name="Yamada A."/>
            <person name="Yan M."/>
            <person name="Wang P."/>
            <person name="Xu J."/>
            <person name="Bruns T."/>
            <person name="Baldrian P."/>
            <person name="Vilgalys R."/>
            <person name="Dunand C."/>
            <person name="Henrissat B."/>
            <person name="Grigoriev I.V."/>
            <person name="Hibbett D."/>
            <person name="Nagy L.G."/>
            <person name="Martin F.M."/>
        </authorList>
    </citation>
    <scope>NUCLEOTIDE SEQUENCE</scope>
    <source>
        <strain evidence="2">Prilba</strain>
    </source>
</reference>
<evidence type="ECO:0000313" key="2">
    <source>
        <dbReference type="EMBL" id="KAF8483299.1"/>
    </source>
</evidence>
<dbReference type="OrthoDB" id="3226344at2759"/>
<proteinExistence type="predicted"/>
<dbReference type="Pfam" id="PF15365">
    <property type="entry name" value="PNRC"/>
    <property type="match status" value="1"/>
</dbReference>
<feature type="region of interest" description="Disordered" evidence="1">
    <location>
        <begin position="36"/>
        <end position="285"/>
    </location>
</feature>
<sequence>MIMVQKPVHHFSSPSTYHRRLPSAPAVVTVQPTHIPGLLSLSKPHPVTPPRSQQQHQNHHNRQSRLSHNRPKPTSTTRPSQPTPAASAVQPPLSEDLNKLSTTGRPTTKPHPLPLTSSVTPDKPPRGRQGSKHSKDKSKPRSNSQSAAGKNNNRRGHAQHHQGSPPNLPSQAEVTNKRNSLPNSHSLQPRQHNSFDPFLVSSESESDNPPPTPTKANPPVRPAPKMASRPTGKLARRRQNIGDAPSTPTPSKAVSVPRPHGQLPTWESRPMNLSRSVPSLSSMPSEMTRDVFPICDDLTDAEDDDMFAPSTPVHSKGVFDDGPRTAPLTNPRSGFLFNANLASTHTPERKREHARSPSDGVFNLSMDEDSSFFSPDASGELKAKADNPPPRRRIASAASTPMGMKRDFWASSKFQNSPSPDVLPIPAFKAQVALL</sequence>
<name>A0A9P5N0H4_9AGAM</name>
<organism evidence="2 3">
    <name type="scientific">Russula ochroleuca</name>
    <dbReference type="NCBI Taxonomy" id="152965"/>
    <lineage>
        <taxon>Eukaryota</taxon>
        <taxon>Fungi</taxon>
        <taxon>Dikarya</taxon>
        <taxon>Basidiomycota</taxon>
        <taxon>Agaricomycotina</taxon>
        <taxon>Agaricomycetes</taxon>
        <taxon>Russulales</taxon>
        <taxon>Russulaceae</taxon>
        <taxon>Russula</taxon>
    </lineage>
</organism>
<dbReference type="EMBL" id="WHVB01000004">
    <property type="protein sequence ID" value="KAF8483299.1"/>
    <property type="molecule type" value="Genomic_DNA"/>
</dbReference>
<gene>
    <name evidence="2" type="ORF">DFH94DRAFT_303829</name>
</gene>
<reference evidence="2" key="1">
    <citation type="submission" date="2019-10" db="EMBL/GenBank/DDBJ databases">
        <authorList>
            <consortium name="DOE Joint Genome Institute"/>
            <person name="Kuo A."/>
            <person name="Miyauchi S."/>
            <person name="Kiss E."/>
            <person name="Drula E."/>
            <person name="Kohler A."/>
            <person name="Sanchez-Garcia M."/>
            <person name="Andreopoulos B."/>
            <person name="Barry K.W."/>
            <person name="Bonito G."/>
            <person name="Buee M."/>
            <person name="Carver A."/>
            <person name="Chen C."/>
            <person name="Cichocki N."/>
            <person name="Clum A."/>
            <person name="Culley D."/>
            <person name="Crous P.W."/>
            <person name="Fauchery L."/>
            <person name="Girlanda M."/>
            <person name="Hayes R."/>
            <person name="Keri Z."/>
            <person name="LaButti K."/>
            <person name="Lipzen A."/>
            <person name="Lombard V."/>
            <person name="Magnuson J."/>
            <person name="Maillard F."/>
            <person name="Morin E."/>
            <person name="Murat C."/>
            <person name="Nolan M."/>
            <person name="Ohm R."/>
            <person name="Pangilinan J."/>
            <person name="Pereira M."/>
            <person name="Perotto S."/>
            <person name="Peter M."/>
            <person name="Riley R."/>
            <person name="Sitrit Y."/>
            <person name="Stielow B."/>
            <person name="Szollosi G."/>
            <person name="Zifcakova L."/>
            <person name="Stursova M."/>
            <person name="Spatafora J.W."/>
            <person name="Tedersoo L."/>
            <person name="Vaario L.-M."/>
            <person name="Yamada A."/>
            <person name="Yan M."/>
            <person name="Wang P."/>
            <person name="Xu J."/>
            <person name="Bruns T."/>
            <person name="Baldrian P."/>
            <person name="Vilgalys R."/>
            <person name="Henrissat B."/>
            <person name="Grigoriev I.V."/>
            <person name="Hibbett D."/>
            <person name="Nagy L.G."/>
            <person name="Martin F.M."/>
        </authorList>
    </citation>
    <scope>NUCLEOTIDE SEQUENCE</scope>
    <source>
        <strain evidence="2">Prilba</strain>
    </source>
</reference>
<evidence type="ECO:0000313" key="3">
    <source>
        <dbReference type="Proteomes" id="UP000759537"/>
    </source>
</evidence>
<keyword evidence="3" id="KW-1185">Reference proteome</keyword>
<feature type="region of interest" description="Disordered" evidence="1">
    <location>
        <begin position="373"/>
        <end position="402"/>
    </location>
</feature>
<evidence type="ECO:0000256" key="1">
    <source>
        <dbReference type="SAM" id="MobiDB-lite"/>
    </source>
</evidence>
<dbReference type="InterPro" id="IPR028322">
    <property type="entry name" value="PNRC-like_rgn"/>
</dbReference>
<accession>A0A9P5N0H4</accession>
<protein>
    <submittedName>
        <fullName evidence="2">Uncharacterized protein</fullName>
    </submittedName>
</protein>
<feature type="compositionally biased region" description="Low complexity" evidence="1">
    <location>
        <begin position="73"/>
        <end position="88"/>
    </location>
</feature>
<feature type="compositionally biased region" description="Low complexity" evidence="1">
    <location>
        <begin position="273"/>
        <end position="285"/>
    </location>
</feature>
<dbReference type="Proteomes" id="UP000759537">
    <property type="component" value="Unassembled WGS sequence"/>
</dbReference>
<feature type="compositionally biased region" description="Polar residues" evidence="1">
    <location>
        <begin position="161"/>
        <end position="194"/>
    </location>
</feature>
<comment type="caution">
    <text evidence="2">The sequence shown here is derived from an EMBL/GenBank/DDBJ whole genome shotgun (WGS) entry which is preliminary data.</text>
</comment>
<dbReference type="GO" id="GO:0016071">
    <property type="term" value="P:mRNA metabolic process"/>
    <property type="evidence" value="ECO:0007669"/>
    <property type="project" value="UniProtKB-ARBA"/>
</dbReference>
<feature type="compositionally biased region" description="Polar residues" evidence="1">
    <location>
        <begin position="141"/>
        <end position="151"/>
    </location>
</feature>
<dbReference type="AlphaFoldDB" id="A0A9P5N0H4"/>
<feature type="compositionally biased region" description="Basic residues" evidence="1">
    <location>
        <begin position="57"/>
        <end position="71"/>
    </location>
</feature>
<feature type="compositionally biased region" description="Basic residues" evidence="1">
    <location>
        <begin position="129"/>
        <end position="140"/>
    </location>
</feature>